<proteinExistence type="predicted"/>
<keyword evidence="3" id="KW-1185">Reference proteome</keyword>
<feature type="signal peptide" evidence="1">
    <location>
        <begin position="1"/>
        <end position="29"/>
    </location>
</feature>
<evidence type="ECO:0000313" key="3">
    <source>
        <dbReference type="Proteomes" id="UP001165653"/>
    </source>
</evidence>
<organism evidence="2 3">
    <name type="scientific">Luteolibacter rhizosphaerae</name>
    <dbReference type="NCBI Taxonomy" id="2989719"/>
    <lineage>
        <taxon>Bacteria</taxon>
        <taxon>Pseudomonadati</taxon>
        <taxon>Verrucomicrobiota</taxon>
        <taxon>Verrucomicrobiia</taxon>
        <taxon>Verrucomicrobiales</taxon>
        <taxon>Verrucomicrobiaceae</taxon>
        <taxon>Luteolibacter</taxon>
    </lineage>
</organism>
<keyword evidence="1" id="KW-0732">Signal</keyword>
<dbReference type="RefSeq" id="WP_264514348.1">
    <property type="nucleotide sequence ID" value="NZ_JAPDDR010000007.1"/>
</dbReference>
<reference evidence="2" key="1">
    <citation type="submission" date="2022-10" db="EMBL/GenBank/DDBJ databases">
        <title>Luteolibacter sp. GHJ8, whole genome shotgun sequencing project.</title>
        <authorList>
            <person name="Zhao G."/>
            <person name="Shen L."/>
        </authorList>
    </citation>
    <scope>NUCLEOTIDE SEQUENCE</scope>
    <source>
        <strain evidence="2">GHJ8</strain>
    </source>
</reference>
<dbReference type="EMBL" id="JAPDDR010000007">
    <property type="protein sequence ID" value="MCW1914814.1"/>
    <property type="molecule type" value="Genomic_DNA"/>
</dbReference>
<evidence type="ECO:0000256" key="1">
    <source>
        <dbReference type="SAM" id="SignalP"/>
    </source>
</evidence>
<feature type="chain" id="PRO_5046074998" evidence="1">
    <location>
        <begin position="30"/>
        <end position="407"/>
    </location>
</feature>
<evidence type="ECO:0000313" key="2">
    <source>
        <dbReference type="EMBL" id="MCW1914814.1"/>
    </source>
</evidence>
<name>A0ABT3G5G6_9BACT</name>
<gene>
    <name evidence="2" type="ORF">OJ996_14600</name>
</gene>
<accession>A0ABT3G5G6</accession>
<sequence>MSTLPLHPVERLFAGSALALLALSVPASAQDFALRVADGDRALVDSFLPPAEALGGFKGGFYLGLDATATYDSNFFILQDYPESEFSVDIAPWITYRSDPEGGARFSFEARYSPVIHTYWNNSHLNGVDHTGDIFFRFKGARTDITAFASYDEVSSADRLAGGFIQGSILNYGIKGSYQLAPRTSLLGAWTASKSEYDSGARAGADVYTTQISGLWDATERIRIGPAIRHTLTESDQTGERDAIAALVRTRYQWGERFFFDASGGVEFAKNSRLGGGRDAGFTGGLEAQYVISERWTWKAAVRYANVPSPTNLNYLVDDLSFSTSLTRFFERGSLEGGVGISFSEYQAVGLTATAREDDEFLNAYLTYRRRLYSDRMTWETSLRAAVNDGQKEWSQWQISTGIGFQY</sequence>
<protein>
    <submittedName>
        <fullName evidence="2">Uncharacterized protein</fullName>
    </submittedName>
</protein>
<comment type="caution">
    <text evidence="2">The sequence shown here is derived from an EMBL/GenBank/DDBJ whole genome shotgun (WGS) entry which is preliminary data.</text>
</comment>
<dbReference type="Proteomes" id="UP001165653">
    <property type="component" value="Unassembled WGS sequence"/>
</dbReference>